<dbReference type="SUPFAM" id="SSF53098">
    <property type="entry name" value="Ribonuclease H-like"/>
    <property type="match status" value="1"/>
</dbReference>
<dbReference type="VEuPathDB" id="FungiDB:RhiirFUN_013820"/>
<dbReference type="GO" id="GO:0003676">
    <property type="term" value="F:nucleic acid binding"/>
    <property type="evidence" value="ECO:0007669"/>
    <property type="project" value="InterPro"/>
</dbReference>
<sequence>MKDLSLECNHEIQYMVPLSSIQNCVIGKSLIQDTDTHSSITTMEHYIPLTNSSLNQISPNNSPRSIPLCLIPCSGCRLNDIYLTNYDTRVKCTINSRTDRLSTFNIYHMHSSHSAHSIHLASHNIITPSLTSKPLRPSLDTTSDTFKISSAIINSALLCDNSIKTILKDIAFQFINFNNFQFFSDGSVSNIRTTDSKSDSQNCIDTYNTRLNMPTISPHQRLKQNNFLIWDLIFWIIAHNKLTIQLLKVKAHSNNKYNDIADDLAKLGRYISDPILINHKFFHQSSLGLINLYNNIYIVDRNVCKWSDVPIQSRSFNMAMNNSALSPINHQIKHGLVDWDYTKKWINYNPLDSPTSEKLRNIQVDKVKKATFNYPTGNILQRNYPDLYPLGRIKCTNCNTYEDSNAHIGLCPKHRTFISSLLEKYKIKLIELIRNNNDSSFTFDIESSINASNMFKLLPDILNLALLPDEPSSNSSNLTIVPCEQPWILLLHHLIPIDLSTFFYSYFSKKCDRDRYFIKFLSDFTTELKILTWSSRSLSFKRWEKSLNITSKKKKNYHRLRLSSRQTLLPPTDLNRRIPT</sequence>
<evidence type="ECO:0000313" key="1">
    <source>
        <dbReference type="EMBL" id="PKC56126.1"/>
    </source>
</evidence>
<evidence type="ECO:0008006" key="3">
    <source>
        <dbReference type="Google" id="ProtNLM"/>
    </source>
</evidence>
<proteinExistence type="predicted"/>
<reference evidence="1 2" key="1">
    <citation type="submission" date="2017-10" db="EMBL/GenBank/DDBJ databases">
        <title>Extensive intraspecific genome diversity in a model arbuscular mycorrhizal fungus.</title>
        <authorList>
            <person name="Chen E.C.H."/>
            <person name="Morin E."/>
            <person name="Baudet D."/>
            <person name="Noel J."/>
            <person name="Ndikumana S."/>
            <person name="Charron P."/>
            <person name="St-Onge C."/>
            <person name="Giorgi J."/>
            <person name="Grigoriev I.V."/>
            <person name="Roux C."/>
            <person name="Martin F.M."/>
            <person name="Corradi N."/>
        </authorList>
    </citation>
    <scope>NUCLEOTIDE SEQUENCE [LARGE SCALE GENOMIC DNA]</scope>
    <source>
        <strain evidence="1 2">A1</strain>
    </source>
</reference>
<comment type="caution">
    <text evidence="1">The sequence shown here is derived from an EMBL/GenBank/DDBJ whole genome shotgun (WGS) entry which is preliminary data.</text>
</comment>
<gene>
    <name evidence="1" type="ORF">RhiirA1_474461</name>
</gene>
<dbReference type="Proteomes" id="UP000232688">
    <property type="component" value="Unassembled WGS sequence"/>
</dbReference>
<organism evidence="1 2">
    <name type="scientific">Rhizophagus irregularis</name>
    <dbReference type="NCBI Taxonomy" id="588596"/>
    <lineage>
        <taxon>Eukaryota</taxon>
        <taxon>Fungi</taxon>
        <taxon>Fungi incertae sedis</taxon>
        <taxon>Mucoromycota</taxon>
        <taxon>Glomeromycotina</taxon>
        <taxon>Glomeromycetes</taxon>
        <taxon>Glomerales</taxon>
        <taxon>Glomeraceae</taxon>
        <taxon>Rhizophagus</taxon>
    </lineage>
</organism>
<dbReference type="VEuPathDB" id="FungiDB:RhiirA1_474461"/>
<dbReference type="VEuPathDB" id="FungiDB:RhiirFUN_023539"/>
<dbReference type="AlphaFoldDB" id="A0A2N0QYH7"/>
<accession>A0A2N0QYH7</accession>
<dbReference type="EMBL" id="LLXH01002261">
    <property type="protein sequence ID" value="PKC56126.1"/>
    <property type="molecule type" value="Genomic_DNA"/>
</dbReference>
<dbReference type="InterPro" id="IPR012337">
    <property type="entry name" value="RNaseH-like_sf"/>
</dbReference>
<evidence type="ECO:0000313" key="2">
    <source>
        <dbReference type="Proteomes" id="UP000232688"/>
    </source>
</evidence>
<protein>
    <recommendedName>
        <fullName evidence="3">RNase H type-1 domain-containing protein</fullName>
    </recommendedName>
</protein>
<dbReference type="InterPro" id="IPR036397">
    <property type="entry name" value="RNaseH_sf"/>
</dbReference>
<dbReference type="Gene3D" id="3.30.420.10">
    <property type="entry name" value="Ribonuclease H-like superfamily/Ribonuclease H"/>
    <property type="match status" value="1"/>
</dbReference>
<reference evidence="1 2" key="2">
    <citation type="submission" date="2017-10" db="EMBL/GenBank/DDBJ databases">
        <title>Genome analyses suggest a sexual origin of heterokaryosis in a supposedly ancient asexual fungus.</title>
        <authorList>
            <person name="Corradi N."/>
            <person name="Sedzielewska K."/>
            <person name="Noel J."/>
            <person name="Charron P."/>
            <person name="Farinelli L."/>
            <person name="Marton T."/>
            <person name="Kruger M."/>
            <person name="Pelin A."/>
            <person name="Brachmann A."/>
            <person name="Corradi N."/>
        </authorList>
    </citation>
    <scope>NUCLEOTIDE SEQUENCE [LARGE SCALE GENOMIC DNA]</scope>
    <source>
        <strain evidence="1 2">A1</strain>
    </source>
</reference>
<name>A0A2N0QYH7_9GLOM</name>
<dbReference type="VEuPathDB" id="FungiDB:FUN_009587"/>